<dbReference type="EMBL" id="CAXITT010000203">
    <property type="protein sequence ID" value="CAL1535478.1"/>
    <property type="molecule type" value="Genomic_DNA"/>
</dbReference>
<feature type="non-terminal residue" evidence="1">
    <location>
        <position position="1"/>
    </location>
</feature>
<organism evidence="1 2">
    <name type="scientific">Lymnaea stagnalis</name>
    <name type="common">Great pond snail</name>
    <name type="synonym">Helix stagnalis</name>
    <dbReference type="NCBI Taxonomy" id="6523"/>
    <lineage>
        <taxon>Eukaryota</taxon>
        <taxon>Metazoa</taxon>
        <taxon>Spiralia</taxon>
        <taxon>Lophotrochozoa</taxon>
        <taxon>Mollusca</taxon>
        <taxon>Gastropoda</taxon>
        <taxon>Heterobranchia</taxon>
        <taxon>Euthyneura</taxon>
        <taxon>Panpulmonata</taxon>
        <taxon>Hygrophila</taxon>
        <taxon>Lymnaeoidea</taxon>
        <taxon>Lymnaeidae</taxon>
        <taxon>Lymnaea</taxon>
    </lineage>
</organism>
<keyword evidence="2" id="KW-1185">Reference proteome</keyword>
<dbReference type="Proteomes" id="UP001497497">
    <property type="component" value="Unassembled WGS sequence"/>
</dbReference>
<reference evidence="1 2" key="1">
    <citation type="submission" date="2024-04" db="EMBL/GenBank/DDBJ databases">
        <authorList>
            <consortium name="Genoscope - CEA"/>
            <person name="William W."/>
        </authorList>
    </citation>
    <scope>NUCLEOTIDE SEQUENCE [LARGE SCALE GENOMIC DNA]</scope>
</reference>
<proteinExistence type="predicted"/>
<gene>
    <name evidence="1" type="ORF">GSLYS_00009438001</name>
</gene>
<name>A0AAV2HQ08_LYMST</name>
<evidence type="ECO:0000313" key="2">
    <source>
        <dbReference type="Proteomes" id="UP001497497"/>
    </source>
</evidence>
<evidence type="ECO:0000313" key="1">
    <source>
        <dbReference type="EMBL" id="CAL1535478.1"/>
    </source>
</evidence>
<dbReference type="AlphaFoldDB" id="A0AAV2HQ08"/>
<sequence length="80" mass="9049">IPTGLFVDVGNNYSVLDHPNICFVYDYVGSKDEEKSQGDFVVKELVAIFPVLRDWIAEFLQQNNCMVASDIGHNMLIEQV</sequence>
<comment type="caution">
    <text evidence="1">The sequence shown here is derived from an EMBL/GenBank/DDBJ whole genome shotgun (WGS) entry which is preliminary data.</text>
</comment>
<accession>A0AAV2HQ08</accession>
<protein>
    <submittedName>
        <fullName evidence="1">Uncharacterized protein</fullName>
    </submittedName>
</protein>